<dbReference type="InterPro" id="IPR054579">
    <property type="entry name" value="GCE-like_dom"/>
</dbReference>
<feature type="signal peptide" evidence="4">
    <location>
        <begin position="1"/>
        <end position="23"/>
    </location>
</feature>
<keyword evidence="1" id="KW-0719">Serine esterase</keyword>
<reference evidence="6 7" key="1">
    <citation type="submission" date="2021-08" db="EMBL/GenBank/DDBJ databases">
        <authorList>
            <person name="Zhang D."/>
            <person name="Zhang A."/>
            <person name="Wang L."/>
        </authorList>
    </citation>
    <scope>NUCLEOTIDE SEQUENCE [LARGE SCALE GENOMIC DNA]</scope>
    <source>
        <strain evidence="6 7">WL0086</strain>
    </source>
</reference>
<feature type="chain" id="PRO_5045388206" description="4-O-methyl-glucuronoyl methylesterase-like domain-containing protein" evidence="4">
    <location>
        <begin position="24"/>
        <end position="567"/>
    </location>
</feature>
<keyword evidence="7" id="KW-1185">Reference proteome</keyword>
<dbReference type="SUPFAM" id="SSF53474">
    <property type="entry name" value="alpha/beta-Hydrolases"/>
    <property type="match status" value="1"/>
</dbReference>
<feature type="domain" description="4-O-methyl-glucuronoyl methylesterase-like" evidence="5">
    <location>
        <begin position="121"/>
        <end position="351"/>
    </location>
</feature>
<evidence type="ECO:0000256" key="1">
    <source>
        <dbReference type="ARBA" id="ARBA00022487"/>
    </source>
</evidence>
<evidence type="ECO:0000256" key="3">
    <source>
        <dbReference type="ARBA" id="ARBA00022801"/>
    </source>
</evidence>
<evidence type="ECO:0000259" key="5">
    <source>
        <dbReference type="Pfam" id="PF22244"/>
    </source>
</evidence>
<reference evidence="6 7" key="2">
    <citation type="submission" date="2023-12" db="EMBL/GenBank/DDBJ databases">
        <title>Description of an unclassified Opitutus bacterium of Verrucomicrobiota.</title>
        <authorList>
            <person name="Zhang D.-F."/>
        </authorList>
    </citation>
    <scope>NUCLEOTIDE SEQUENCE [LARGE SCALE GENOMIC DNA]</scope>
    <source>
        <strain evidence="6 7">WL0086</strain>
    </source>
</reference>
<protein>
    <recommendedName>
        <fullName evidence="5">4-O-methyl-glucuronoyl methylesterase-like domain-containing protein</fullName>
    </recommendedName>
</protein>
<sequence length="567" mass="61073">MSAPAPAPRTARLLFVACCTALACTAAQPSTPTPPPLVYDVEDTGAHFPAPPLPAFADLPVVHPLPDPFAWSDGSGRSTDFADWARRRAEIKAELEHYEIGAKPARPADITASYADGTLTVHVTANGETLTLTAAITLPAGDGPFPAIIGIFRPTGSLPPEIFSARNVAQIGFDFTQVMSHTQTRGEEPINRLYPDQIEMGAYAAWPWGVSRIIDGLELVQDQLPIDLSRLAVSGCSFAGKMALFAGALDERIALTIAQEPGGGGAAAWRVSETLGEVEKLGRTNYAWFKESMRQFSGAAVSRHPIDHHELMALVAPRALFVLGNTDYEWLAEESGYVSLRAAQRVWDTFGISDRFGFSIVGGHPHCQVPESQHPEVAAFVDKFLLGIETADTTIARHPFPDVDAAAWTAWWGTDTPTFTPRDGEHTLTLEAESGTIGADWTAAHDPQASGGAYVTPVDGAASPEAAPTGSDGFITLNFAIEHPGHYAILAHLDCPSWEADSVWVQLDDETFYKRDGLGTTGWGWQTLKSYDLTAGDHTLKIGYREPGLKLDQIRLSTIPFAPEPNL</sequence>
<dbReference type="EMBL" id="CP139781">
    <property type="protein sequence ID" value="WRQ89346.1"/>
    <property type="molecule type" value="Genomic_DNA"/>
</dbReference>
<evidence type="ECO:0000256" key="2">
    <source>
        <dbReference type="ARBA" id="ARBA00022729"/>
    </source>
</evidence>
<accession>A0ABZ1CCQ2</accession>
<keyword evidence="3" id="KW-0378">Hydrolase</keyword>
<keyword evidence="2 4" id="KW-0732">Signal</keyword>
<dbReference type="CDD" id="cd02795">
    <property type="entry name" value="CBM6-CBM35-CBM36_like"/>
    <property type="match status" value="1"/>
</dbReference>
<dbReference type="Pfam" id="PF22244">
    <property type="entry name" value="GCE_fung"/>
    <property type="match status" value="1"/>
</dbReference>
<organism evidence="6 7">
    <name type="scientific">Actomonas aquatica</name>
    <dbReference type="NCBI Taxonomy" id="2866162"/>
    <lineage>
        <taxon>Bacteria</taxon>
        <taxon>Pseudomonadati</taxon>
        <taxon>Verrucomicrobiota</taxon>
        <taxon>Opitutia</taxon>
        <taxon>Opitutales</taxon>
        <taxon>Opitutaceae</taxon>
        <taxon>Actomonas</taxon>
    </lineage>
</organism>
<dbReference type="Gene3D" id="2.60.120.260">
    <property type="entry name" value="Galactose-binding domain-like"/>
    <property type="match status" value="1"/>
</dbReference>
<gene>
    <name evidence="6" type="ORF">K1X11_007990</name>
</gene>
<evidence type="ECO:0000313" key="6">
    <source>
        <dbReference type="EMBL" id="WRQ89346.1"/>
    </source>
</evidence>
<name>A0ABZ1CCQ2_9BACT</name>
<dbReference type="InterPro" id="IPR029058">
    <property type="entry name" value="AB_hydrolase_fold"/>
</dbReference>
<proteinExistence type="predicted"/>
<dbReference type="Proteomes" id="UP000738431">
    <property type="component" value="Chromosome"/>
</dbReference>
<dbReference type="RefSeq" id="WP_221029963.1">
    <property type="nucleotide sequence ID" value="NZ_CP139781.1"/>
</dbReference>
<evidence type="ECO:0000313" key="7">
    <source>
        <dbReference type="Proteomes" id="UP000738431"/>
    </source>
</evidence>
<dbReference type="Gene3D" id="3.40.50.1820">
    <property type="entry name" value="alpha/beta hydrolase"/>
    <property type="match status" value="1"/>
</dbReference>
<evidence type="ECO:0000256" key="4">
    <source>
        <dbReference type="SAM" id="SignalP"/>
    </source>
</evidence>